<evidence type="ECO:0000259" key="1">
    <source>
        <dbReference type="Pfam" id="PF01814"/>
    </source>
</evidence>
<sequence length="230" mass="25772">MAVALPSSGTTSSAQQARCDTDDMKLVHGLLRLLFREAPDLVRSVGRTHPLRRDAVSAHVSMISGMLHGHHRTEDSMLWDALEQRAPSCAVHVSAMRRQHDDMAALLAALDEEVAAWNTRRGPDDGSVVATLERIRTVLETHLGAEEVLILPVAQLALSQKEWDLLGKTSQKHTPKDVMFVQLGYLIQSLPERTRRDWVRANLPFLVRALWATIGRRRYSRYRAAMAVEA</sequence>
<feature type="domain" description="Hemerythrin-like" evidence="1">
    <location>
        <begin position="21"/>
        <end position="153"/>
    </location>
</feature>
<dbReference type="RefSeq" id="WP_091487207.1">
    <property type="nucleotide sequence ID" value="NZ_LT629692.1"/>
</dbReference>
<dbReference type="Pfam" id="PF01814">
    <property type="entry name" value="Hemerythrin"/>
    <property type="match status" value="1"/>
</dbReference>
<dbReference type="OrthoDB" id="5197650at2"/>
<gene>
    <name evidence="2" type="ORF">SAMN04489810_1002</name>
</gene>
<dbReference type="AlphaFoldDB" id="A0A1G7W9Q0"/>
<name>A0A1G7W9Q0_9MICO</name>
<evidence type="ECO:0000313" key="3">
    <source>
        <dbReference type="Proteomes" id="UP000199009"/>
    </source>
</evidence>
<dbReference type="Gene3D" id="1.20.120.520">
    <property type="entry name" value="nmb1532 protein domain like"/>
    <property type="match status" value="1"/>
</dbReference>
<protein>
    <submittedName>
        <fullName evidence="2">Hemerythrin HHE cation binding domain-containing protein</fullName>
    </submittedName>
</protein>
<evidence type="ECO:0000313" key="2">
    <source>
        <dbReference type="EMBL" id="SDG68707.1"/>
    </source>
</evidence>
<dbReference type="InterPro" id="IPR012312">
    <property type="entry name" value="Hemerythrin-like"/>
</dbReference>
<dbReference type="STRING" id="370764.SAMN04489810_1002"/>
<organism evidence="2 3">
    <name type="scientific">Microbacterium pygmaeum</name>
    <dbReference type="NCBI Taxonomy" id="370764"/>
    <lineage>
        <taxon>Bacteria</taxon>
        <taxon>Bacillati</taxon>
        <taxon>Actinomycetota</taxon>
        <taxon>Actinomycetes</taxon>
        <taxon>Micrococcales</taxon>
        <taxon>Microbacteriaceae</taxon>
        <taxon>Microbacterium</taxon>
    </lineage>
</organism>
<reference evidence="2 3" key="1">
    <citation type="submission" date="2016-10" db="EMBL/GenBank/DDBJ databases">
        <authorList>
            <person name="de Groot N.N."/>
        </authorList>
    </citation>
    <scope>NUCLEOTIDE SEQUENCE [LARGE SCALE GENOMIC DNA]</scope>
    <source>
        <strain evidence="2 3">DSM 23142</strain>
    </source>
</reference>
<dbReference type="EMBL" id="LT629692">
    <property type="protein sequence ID" value="SDG68707.1"/>
    <property type="molecule type" value="Genomic_DNA"/>
</dbReference>
<keyword evidence="3" id="KW-1185">Reference proteome</keyword>
<dbReference type="CDD" id="cd12108">
    <property type="entry name" value="Hr-like"/>
    <property type="match status" value="1"/>
</dbReference>
<dbReference type="Proteomes" id="UP000199009">
    <property type="component" value="Chromosome I"/>
</dbReference>
<accession>A0A1G7W9Q0</accession>
<proteinExistence type="predicted"/>